<dbReference type="PANTHER" id="PTHR31650">
    <property type="entry name" value="O-ACYLTRANSFERASE (WSD1-LIKE) FAMILY PROTEIN"/>
    <property type="match status" value="1"/>
</dbReference>
<proteinExistence type="predicted"/>
<organism evidence="1">
    <name type="scientific">Brassica cretica</name>
    <name type="common">Mustard</name>
    <dbReference type="NCBI Taxonomy" id="69181"/>
    <lineage>
        <taxon>Eukaryota</taxon>
        <taxon>Viridiplantae</taxon>
        <taxon>Streptophyta</taxon>
        <taxon>Embryophyta</taxon>
        <taxon>Tracheophyta</taxon>
        <taxon>Spermatophyta</taxon>
        <taxon>Magnoliopsida</taxon>
        <taxon>eudicotyledons</taxon>
        <taxon>Gunneridae</taxon>
        <taxon>Pentapetalae</taxon>
        <taxon>rosids</taxon>
        <taxon>malvids</taxon>
        <taxon>Brassicales</taxon>
        <taxon>Brassicaceae</taxon>
        <taxon>Brassiceae</taxon>
        <taxon>Brassica</taxon>
    </lineage>
</organism>
<reference evidence="1" key="1">
    <citation type="submission" date="2019-12" db="EMBL/GenBank/DDBJ databases">
        <title>Genome sequencing and annotation of Brassica cretica.</title>
        <authorList>
            <person name="Studholme D.J."/>
            <person name="Sarris P.F."/>
        </authorList>
    </citation>
    <scope>NUCLEOTIDE SEQUENCE</scope>
    <source>
        <strain evidence="2">PFS-001/15</strain>
        <strain evidence="1">PFS-102/07</strain>
        <tissue evidence="1">Leaf</tissue>
    </source>
</reference>
<dbReference type="OrthoDB" id="619536at2759"/>
<dbReference type="GO" id="GO:0008374">
    <property type="term" value="F:O-acyltransferase activity"/>
    <property type="evidence" value="ECO:0007669"/>
    <property type="project" value="InterPro"/>
</dbReference>
<dbReference type="InterPro" id="IPR045034">
    <property type="entry name" value="O-acyltransferase_WSD1-like"/>
</dbReference>
<evidence type="ECO:0000313" key="2">
    <source>
        <dbReference type="EMBL" id="KAF2553386.1"/>
    </source>
</evidence>
<evidence type="ECO:0000313" key="1">
    <source>
        <dbReference type="EMBL" id="KAF2533163.1"/>
    </source>
</evidence>
<protein>
    <submittedName>
        <fullName evidence="1">Uncharacterized protein</fullName>
    </submittedName>
</protein>
<dbReference type="Proteomes" id="UP000712281">
    <property type="component" value="Unassembled WGS sequence"/>
</dbReference>
<gene>
    <name evidence="2" type="ORF">F2Q68_00036074</name>
    <name evidence="1" type="ORF">F2Q70_00031637</name>
</gene>
<dbReference type="GO" id="GO:0005886">
    <property type="term" value="C:plasma membrane"/>
    <property type="evidence" value="ECO:0007669"/>
    <property type="project" value="TreeGrafter"/>
</dbReference>
<dbReference type="PANTHER" id="PTHR31650:SF25">
    <property type="entry name" value="WAX ESTER SYNTHASE_DIACYLGLYCEROL ACYLTRANSFERASE 2"/>
    <property type="match status" value="1"/>
</dbReference>
<dbReference type="EMBL" id="QGKY02002305">
    <property type="protein sequence ID" value="KAF2533163.1"/>
    <property type="molecule type" value="Genomic_DNA"/>
</dbReference>
<dbReference type="GO" id="GO:0019432">
    <property type="term" value="P:triglyceride biosynthetic process"/>
    <property type="evidence" value="ECO:0007669"/>
    <property type="project" value="TreeGrafter"/>
</dbReference>
<sequence length="154" mass="17554">WLHADKKVIRNKKPFSLFSWLFSLPGQDCFNIITIGCKTEGNPHATVEGLKNTLINHRRFSSILVLNIIYRHGEHKIKARWIPTKVKVEEHVVVPNIDQNIENLDQFLEDYTTNMAISPMDKSKALWEFRVSPSETEISHAGSVAVAKISPFSS</sequence>
<dbReference type="EMBL" id="QGKW02001988">
    <property type="protein sequence ID" value="KAF2553386.1"/>
    <property type="molecule type" value="Genomic_DNA"/>
</dbReference>
<name>A0A8S9FH83_BRACR</name>
<dbReference type="AlphaFoldDB" id="A0A8S9FH83"/>
<feature type="non-terminal residue" evidence="1">
    <location>
        <position position="1"/>
    </location>
</feature>
<accession>A0A8S9FH83</accession>
<comment type="caution">
    <text evidence="1">The sequence shown here is derived from an EMBL/GenBank/DDBJ whole genome shotgun (WGS) entry which is preliminary data.</text>
</comment>